<gene>
    <name evidence="2" type="ORF">BVC80_9003g2</name>
</gene>
<organism evidence="2 3">
    <name type="scientific">Macleaya cordata</name>
    <name type="common">Five-seeded plume-poppy</name>
    <name type="synonym">Bocconia cordata</name>
    <dbReference type="NCBI Taxonomy" id="56857"/>
    <lineage>
        <taxon>Eukaryota</taxon>
        <taxon>Viridiplantae</taxon>
        <taxon>Streptophyta</taxon>
        <taxon>Embryophyta</taxon>
        <taxon>Tracheophyta</taxon>
        <taxon>Spermatophyta</taxon>
        <taxon>Magnoliopsida</taxon>
        <taxon>Ranunculales</taxon>
        <taxon>Papaveraceae</taxon>
        <taxon>Papaveroideae</taxon>
        <taxon>Macleaya</taxon>
    </lineage>
</organism>
<evidence type="ECO:0000259" key="1">
    <source>
        <dbReference type="PROSITE" id="PS50181"/>
    </source>
</evidence>
<reference evidence="2 3" key="1">
    <citation type="journal article" date="2017" name="Mol. Plant">
        <title>The Genome of Medicinal Plant Macleaya cordata Provides New Insights into Benzylisoquinoline Alkaloids Metabolism.</title>
        <authorList>
            <person name="Liu X."/>
            <person name="Liu Y."/>
            <person name="Huang P."/>
            <person name="Ma Y."/>
            <person name="Qing Z."/>
            <person name="Tang Q."/>
            <person name="Cao H."/>
            <person name="Cheng P."/>
            <person name="Zheng Y."/>
            <person name="Yuan Z."/>
            <person name="Zhou Y."/>
            <person name="Liu J."/>
            <person name="Tang Z."/>
            <person name="Zhuo Y."/>
            <person name="Zhang Y."/>
            <person name="Yu L."/>
            <person name="Huang J."/>
            <person name="Yang P."/>
            <person name="Peng Q."/>
            <person name="Zhang J."/>
            <person name="Jiang W."/>
            <person name="Zhang Z."/>
            <person name="Lin K."/>
            <person name="Ro D.K."/>
            <person name="Chen X."/>
            <person name="Xiong X."/>
            <person name="Shang Y."/>
            <person name="Huang S."/>
            <person name="Zeng J."/>
        </authorList>
    </citation>
    <scope>NUCLEOTIDE SEQUENCE [LARGE SCALE GENOMIC DNA]</scope>
    <source>
        <strain evidence="3">cv. BLH2017</strain>
        <tissue evidence="2">Root</tissue>
    </source>
</reference>
<sequence>MSSLPDELVVNVLSRLPVKSISLFRCVSKSWCNLFSDPAFINTHLNHAIERNNFRIILKRCYLYSINFGASSKSSSPSSCDDDDDEEEEEEAVEIDFPFKSGRFKVDILSSYNGLVCISPDKDKFDVICIWNPSTKEYKKLSTPLPVIKFPFLPRGLRDVGYGFGYDRKIEDYKLVRILHIYGSGSEVEVYTLGSNSKKSIGHIPYELDFPSQTGVFVNATLHWIATPATYFGHRGSPVIISFDIVDQRFQEVPQPEEPLDYDNNEFYVRTVGVLRGCLCLLGCLNMVCVDVWVMKDYGARDSWTKLFTINAQQTVIKHFNSLTLVQSFKSGEVLLQKDCNTLVLYDPKRERARFIKIRGFHQKCFKIETYIESLVSLNSGTYLGQEKIDEEAMVDISHYKKLKLK</sequence>
<proteinExistence type="predicted"/>
<dbReference type="InParanoid" id="A0A200QLQ2"/>
<dbReference type="OrthoDB" id="1894463at2759"/>
<dbReference type="NCBIfam" id="TIGR01640">
    <property type="entry name" value="F_box_assoc_1"/>
    <property type="match status" value="1"/>
</dbReference>
<protein>
    <submittedName>
        <fullName evidence="2">F-box domain</fullName>
    </submittedName>
</protein>
<feature type="domain" description="F-box" evidence="1">
    <location>
        <begin position="1"/>
        <end position="44"/>
    </location>
</feature>
<dbReference type="SMART" id="SM00256">
    <property type="entry name" value="FBOX"/>
    <property type="match status" value="1"/>
</dbReference>
<comment type="caution">
    <text evidence="2">The sequence shown here is derived from an EMBL/GenBank/DDBJ whole genome shotgun (WGS) entry which is preliminary data.</text>
</comment>
<dbReference type="Proteomes" id="UP000195402">
    <property type="component" value="Unassembled WGS sequence"/>
</dbReference>
<dbReference type="InterPro" id="IPR013187">
    <property type="entry name" value="F-box-assoc_dom_typ3"/>
</dbReference>
<name>A0A200QLQ2_MACCD</name>
<dbReference type="InterPro" id="IPR001810">
    <property type="entry name" value="F-box_dom"/>
</dbReference>
<dbReference type="Pfam" id="PF08268">
    <property type="entry name" value="FBA_3"/>
    <property type="match status" value="1"/>
</dbReference>
<evidence type="ECO:0000313" key="3">
    <source>
        <dbReference type="Proteomes" id="UP000195402"/>
    </source>
</evidence>
<evidence type="ECO:0000313" key="2">
    <source>
        <dbReference type="EMBL" id="OVA11390.1"/>
    </source>
</evidence>
<dbReference type="CDD" id="cd22157">
    <property type="entry name" value="F-box_AtFBW1-like"/>
    <property type="match status" value="1"/>
</dbReference>
<dbReference type="AlphaFoldDB" id="A0A200QLQ2"/>
<accession>A0A200QLQ2</accession>
<dbReference type="InterPro" id="IPR017451">
    <property type="entry name" value="F-box-assoc_interact_dom"/>
</dbReference>
<dbReference type="FunCoup" id="A0A200QLQ2">
    <property type="interactions" value="1408"/>
</dbReference>
<dbReference type="STRING" id="56857.A0A200QLQ2"/>
<dbReference type="InterPro" id="IPR036047">
    <property type="entry name" value="F-box-like_dom_sf"/>
</dbReference>
<dbReference type="SUPFAM" id="SSF81383">
    <property type="entry name" value="F-box domain"/>
    <property type="match status" value="1"/>
</dbReference>
<dbReference type="Pfam" id="PF00646">
    <property type="entry name" value="F-box"/>
    <property type="match status" value="1"/>
</dbReference>
<dbReference type="PROSITE" id="PS50181">
    <property type="entry name" value="FBOX"/>
    <property type="match status" value="1"/>
</dbReference>
<dbReference type="PANTHER" id="PTHR31672:SF13">
    <property type="entry name" value="F-BOX PROTEIN CPR30-LIKE"/>
    <property type="match status" value="1"/>
</dbReference>
<dbReference type="PANTHER" id="PTHR31672">
    <property type="entry name" value="BNACNNG10540D PROTEIN"/>
    <property type="match status" value="1"/>
</dbReference>
<dbReference type="InterPro" id="IPR050796">
    <property type="entry name" value="SCF_F-box_component"/>
</dbReference>
<keyword evidence="3" id="KW-1185">Reference proteome</keyword>
<dbReference type="EMBL" id="MVGT01001696">
    <property type="protein sequence ID" value="OVA11390.1"/>
    <property type="molecule type" value="Genomic_DNA"/>
</dbReference>
<dbReference type="Gene3D" id="1.20.1280.50">
    <property type="match status" value="1"/>
</dbReference>